<keyword evidence="1" id="KW-0862">Zinc</keyword>
<dbReference type="CDD" id="cd08838">
    <property type="entry name" value="ArfGap_AGFG"/>
    <property type="match status" value="1"/>
</dbReference>
<dbReference type="AlphaFoldDB" id="A0A1U8HVK5"/>
<dbReference type="STRING" id="3635.A0A1U8HVK5"/>
<accession>A0A1U8HVK5</accession>
<dbReference type="PROSITE" id="PS50115">
    <property type="entry name" value="ARFGAP"/>
    <property type="match status" value="1"/>
</dbReference>
<sequence length="104" mass="12009">MKRKVEEDEKNEKIVRNLMKLPSNRRCINCNSQGPQYVCTNFSTFVCATCSGIHREFSHRVKSVSMATFTAEDVAGLREGGNEHAKEVYFRQWDSQHQSLPDNR</sequence>
<gene>
    <name evidence="4" type="primary">LOC107890045</name>
</gene>
<dbReference type="InterPro" id="IPR044820">
    <property type="entry name" value="AGD14-like"/>
</dbReference>
<dbReference type="InterPro" id="IPR037278">
    <property type="entry name" value="ARFGAP/RecO"/>
</dbReference>
<evidence type="ECO:0000256" key="1">
    <source>
        <dbReference type="PROSITE-ProRule" id="PRU00288"/>
    </source>
</evidence>
<evidence type="ECO:0000259" key="2">
    <source>
        <dbReference type="PROSITE" id="PS50115"/>
    </source>
</evidence>
<dbReference type="RefSeq" id="XP_016670051.2">
    <property type="nucleotide sequence ID" value="XM_016814562.2"/>
</dbReference>
<dbReference type="GeneID" id="107890045"/>
<dbReference type="InterPro" id="IPR001164">
    <property type="entry name" value="ArfGAP_dom"/>
</dbReference>
<dbReference type="PANTHER" id="PTHR46085:SF9">
    <property type="entry name" value="MUCIN-5AC-LIKE"/>
    <property type="match status" value="1"/>
</dbReference>
<reference evidence="4" key="2">
    <citation type="submission" date="2025-08" db="UniProtKB">
        <authorList>
            <consortium name="RefSeq"/>
        </authorList>
    </citation>
    <scope>IDENTIFICATION</scope>
</reference>
<protein>
    <submittedName>
        <fullName evidence="4">Probable ADP-ribosylation factor GTPase-activating protein AGD14</fullName>
    </submittedName>
</protein>
<keyword evidence="3" id="KW-1185">Reference proteome</keyword>
<feature type="domain" description="Arf-GAP" evidence="2">
    <location>
        <begin position="12"/>
        <end position="89"/>
    </location>
</feature>
<dbReference type="GO" id="GO:0008270">
    <property type="term" value="F:zinc ion binding"/>
    <property type="evidence" value="ECO:0007669"/>
    <property type="project" value="UniProtKB-KW"/>
</dbReference>
<dbReference type="KEGG" id="ghi:107890045"/>
<name>A0A1U8HVK5_GOSHI</name>
<dbReference type="PaxDb" id="3635-A0A1U8HVK5"/>
<dbReference type="PANTHER" id="PTHR46085">
    <property type="entry name" value="ARFGAP/RECO-RELATED"/>
    <property type="match status" value="1"/>
</dbReference>
<keyword evidence="1" id="KW-0863">Zinc-finger</keyword>
<dbReference type="SUPFAM" id="SSF57863">
    <property type="entry name" value="ArfGap/RecO-like zinc finger"/>
    <property type="match status" value="1"/>
</dbReference>
<dbReference type="Proteomes" id="UP000818029">
    <property type="component" value="Chromosome A09"/>
</dbReference>
<organism evidence="3 4">
    <name type="scientific">Gossypium hirsutum</name>
    <name type="common">Upland cotton</name>
    <name type="synonym">Gossypium mexicanum</name>
    <dbReference type="NCBI Taxonomy" id="3635"/>
    <lineage>
        <taxon>Eukaryota</taxon>
        <taxon>Viridiplantae</taxon>
        <taxon>Streptophyta</taxon>
        <taxon>Embryophyta</taxon>
        <taxon>Tracheophyta</taxon>
        <taxon>Spermatophyta</taxon>
        <taxon>Magnoliopsida</taxon>
        <taxon>eudicotyledons</taxon>
        <taxon>Gunneridae</taxon>
        <taxon>Pentapetalae</taxon>
        <taxon>rosids</taxon>
        <taxon>malvids</taxon>
        <taxon>Malvales</taxon>
        <taxon>Malvaceae</taxon>
        <taxon>Malvoideae</taxon>
        <taxon>Gossypium</taxon>
    </lineage>
</organism>
<dbReference type="SMART" id="SM00105">
    <property type="entry name" value="ArfGap"/>
    <property type="match status" value="1"/>
</dbReference>
<dbReference type="Gene3D" id="1.10.220.150">
    <property type="entry name" value="Arf GTPase activating protein"/>
    <property type="match status" value="1"/>
</dbReference>
<evidence type="ECO:0000313" key="4">
    <source>
        <dbReference type="RefSeq" id="XP_016670051.2"/>
    </source>
</evidence>
<dbReference type="PRINTS" id="PR00405">
    <property type="entry name" value="REVINTRACTNG"/>
</dbReference>
<proteinExistence type="predicted"/>
<dbReference type="InterPro" id="IPR038508">
    <property type="entry name" value="ArfGAP_dom_sf"/>
</dbReference>
<dbReference type="Pfam" id="PF01412">
    <property type="entry name" value="ArfGap"/>
    <property type="match status" value="1"/>
</dbReference>
<keyword evidence="1" id="KW-0479">Metal-binding</keyword>
<dbReference type="GO" id="GO:0005096">
    <property type="term" value="F:GTPase activator activity"/>
    <property type="evidence" value="ECO:0007669"/>
    <property type="project" value="InterPro"/>
</dbReference>
<reference evidence="3" key="1">
    <citation type="journal article" date="2020" name="Nat. Genet.">
        <title>Genomic diversifications of five Gossypium allopolyploid species and their impact on cotton improvement.</title>
        <authorList>
            <person name="Chen Z.J."/>
            <person name="Sreedasyam A."/>
            <person name="Ando A."/>
            <person name="Song Q."/>
            <person name="De Santiago L.M."/>
            <person name="Hulse-Kemp A.M."/>
            <person name="Ding M."/>
            <person name="Ye W."/>
            <person name="Kirkbride R.C."/>
            <person name="Jenkins J."/>
            <person name="Plott C."/>
            <person name="Lovell J."/>
            <person name="Lin Y.M."/>
            <person name="Vaughn R."/>
            <person name="Liu B."/>
            <person name="Simpson S."/>
            <person name="Scheffler B.E."/>
            <person name="Wen L."/>
            <person name="Saski C.A."/>
            <person name="Grover C.E."/>
            <person name="Hu G."/>
            <person name="Conover J.L."/>
            <person name="Carlson J.W."/>
            <person name="Shu S."/>
            <person name="Boston L.B."/>
            <person name="Williams M."/>
            <person name="Peterson D.G."/>
            <person name="McGee K."/>
            <person name="Jones D.C."/>
            <person name="Wendel J.F."/>
            <person name="Stelly D.M."/>
            <person name="Grimwood J."/>
            <person name="Schmutz J."/>
        </authorList>
    </citation>
    <scope>NUCLEOTIDE SEQUENCE [LARGE SCALE GENOMIC DNA]</scope>
    <source>
        <strain evidence="3">cv. TM-1</strain>
    </source>
</reference>
<evidence type="ECO:0000313" key="3">
    <source>
        <dbReference type="Proteomes" id="UP000818029"/>
    </source>
</evidence>